<evidence type="ECO:0000313" key="2">
    <source>
        <dbReference type="EMBL" id="MBU3829880.1"/>
    </source>
</evidence>
<accession>A0A9E2NV55</accession>
<sequence length="146" mass="15793">MAEDSKIILSSEDQSLGTIQVAPRVIEIIAGVAANEIDGVSKMHGSIANSVGELLGRSDQRRGVKLSNQNDNLVIDIDVYIDYGVSVPKLAAKIQDKVKQQVALMTDLEVSEVNIHVKGIVQKEAEQTVNPDDIFGEHEDDKAGDK</sequence>
<name>A0A9E2NV55_9LACO</name>
<dbReference type="Pfam" id="PF03780">
    <property type="entry name" value="Asp23"/>
    <property type="match status" value="1"/>
</dbReference>
<dbReference type="AlphaFoldDB" id="A0A9E2NV55"/>
<reference evidence="2" key="1">
    <citation type="journal article" date="2021" name="PeerJ">
        <title>Extensive microbial diversity within the chicken gut microbiome revealed by metagenomics and culture.</title>
        <authorList>
            <person name="Gilroy R."/>
            <person name="Ravi A."/>
            <person name="Getino M."/>
            <person name="Pursley I."/>
            <person name="Horton D.L."/>
            <person name="Alikhan N.F."/>
            <person name="Baker D."/>
            <person name="Gharbi K."/>
            <person name="Hall N."/>
            <person name="Watson M."/>
            <person name="Adriaenssens E.M."/>
            <person name="Foster-Nyarko E."/>
            <person name="Jarju S."/>
            <person name="Secka A."/>
            <person name="Antonio M."/>
            <person name="Oren A."/>
            <person name="Chaudhuri R.R."/>
            <person name="La Ragione R."/>
            <person name="Hildebrand F."/>
            <person name="Pallen M.J."/>
        </authorList>
    </citation>
    <scope>NUCLEOTIDE SEQUENCE</scope>
    <source>
        <strain evidence="2">876</strain>
    </source>
</reference>
<dbReference type="PANTHER" id="PTHR34297">
    <property type="entry name" value="HYPOTHETICAL CYTOSOLIC PROTEIN-RELATED"/>
    <property type="match status" value="1"/>
</dbReference>
<comment type="similarity">
    <text evidence="1">Belongs to the asp23 family.</text>
</comment>
<comment type="caution">
    <text evidence="2">The sequence shown here is derived from an EMBL/GenBank/DDBJ whole genome shotgun (WGS) entry which is preliminary data.</text>
</comment>
<proteinExistence type="inferred from homology"/>
<gene>
    <name evidence="2" type="ORF">H9843_03170</name>
</gene>
<evidence type="ECO:0000313" key="3">
    <source>
        <dbReference type="Proteomes" id="UP000824180"/>
    </source>
</evidence>
<dbReference type="PANTHER" id="PTHR34297:SF1">
    <property type="entry name" value="ASP23_GLS24 FAMILY ENVELOPE STRESS RESPONSE PROTEIN"/>
    <property type="match status" value="1"/>
</dbReference>
<evidence type="ECO:0000256" key="1">
    <source>
        <dbReference type="ARBA" id="ARBA00005721"/>
    </source>
</evidence>
<reference evidence="2" key="2">
    <citation type="submission" date="2021-04" db="EMBL/GenBank/DDBJ databases">
        <authorList>
            <person name="Gilroy R."/>
        </authorList>
    </citation>
    <scope>NUCLEOTIDE SEQUENCE</scope>
    <source>
        <strain evidence="2">876</strain>
    </source>
</reference>
<organism evidence="2 3">
    <name type="scientific">Candidatus Limosilactobacillus merdavium</name>
    <dbReference type="NCBI Taxonomy" id="2838651"/>
    <lineage>
        <taxon>Bacteria</taxon>
        <taxon>Bacillati</taxon>
        <taxon>Bacillota</taxon>
        <taxon>Bacilli</taxon>
        <taxon>Lactobacillales</taxon>
        <taxon>Lactobacillaceae</taxon>
        <taxon>Limosilactobacillus</taxon>
    </lineage>
</organism>
<protein>
    <submittedName>
        <fullName evidence="2">Asp23/Gls24 family envelope stress response protein</fullName>
    </submittedName>
</protein>
<dbReference type="InterPro" id="IPR005531">
    <property type="entry name" value="Asp23"/>
</dbReference>
<dbReference type="EMBL" id="JAHLFK010000029">
    <property type="protein sequence ID" value="MBU3829880.1"/>
    <property type="molecule type" value="Genomic_DNA"/>
</dbReference>
<dbReference type="Proteomes" id="UP000824180">
    <property type="component" value="Unassembled WGS sequence"/>
</dbReference>